<dbReference type="Pfam" id="PF05368">
    <property type="entry name" value="NmrA"/>
    <property type="match status" value="1"/>
</dbReference>
<dbReference type="GO" id="GO:0016491">
    <property type="term" value="F:oxidoreductase activity"/>
    <property type="evidence" value="ECO:0007669"/>
    <property type="project" value="UniProtKB-KW"/>
</dbReference>
<proteinExistence type="predicted"/>
<evidence type="ECO:0000256" key="2">
    <source>
        <dbReference type="ARBA" id="ARBA00023002"/>
    </source>
</evidence>
<dbReference type="Proteomes" id="UP000782241">
    <property type="component" value="Unassembled WGS sequence"/>
</dbReference>
<keyword evidence="1" id="KW-0521">NADP</keyword>
<feature type="transmembrane region" description="Helical" evidence="3">
    <location>
        <begin position="56"/>
        <end position="78"/>
    </location>
</feature>
<dbReference type="PANTHER" id="PTHR47706">
    <property type="entry name" value="NMRA-LIKE FAMILY PROTEIN"/>
    <property type="match status" value="1"/>
</dbReference>
<keyword evidence="3" id="KW-0812">Transmembrane</keyword>
<keyword evidence="2" id="KW-0560">Oxidoreductase</keyword>
<name>A0A9P7H7P7_9HYPO</name>
<evidence type="ECO:0000313" key="6">
    <source>
        <dbReference type="Proteomes" id="UP000782241"/>
    </source>
</evidence>
<keyword evidence="6" id="KW-1185">Reference proteome</keyword>
<evidence type="ECO:0000256" key="1">
    <source>
        <dbReference type="ARBA" id="ARBA00022857"/>
    </source>
</evidence>
<dbReference type="AlphaFoldDB" id="A0A9P7H7P7"/>
<feature type="domain" description="NmrA-like" evidence="4">
    <location>
        <begin position="68"/>
        <end position="302"/>
    </location>
</feature>
<dbReference type="PANTHER" id="PTHR47706:SF9">
    <property type="entry name" value="NMRA-LIKE DOMAIN-CONTAINING PROTEIN-RELATED"/>
    <property type="match status" value="1"/>
</dbReference>
<protein>
    <recommendedName>
        <fullName evidence="4">NmrA-like domain-containing protein</fullName>
    </recommendedName>
</protein>
<organism evidence="5 6">
    <name type="scientific">Fusarium avenaceum</name>
    <dbReference type="NCBI Taxonomy" id="40199"/>
    <lineage>
        <taxon>Eukaryota</taxon>
        <taxon>Fungi</taxon>
        <taxon>Dikarya</taxon>
        <taxon>Ascomycota</taxon>
        <taxon>Pezizomycotina</taxon>
        <taxon>Sordariomycetes</taxon>
        <taxon>Hypocreomycetidae</taxon>
        <taxon>Hypocreales</taxon>
        <taxon>Nectriaceae</taxon>
        <taxon>Fusarium</taxon>
        <taxon>Fusarium tricinctum species complex</taxon>
    </lineage>
</organism>
<dbReference type="EMBL" id="JAGPUO010000007">
    <property type="protein sequence ID" value="KAG5661368.1"/>
    <property type="molecule type" value="Genomic_DNA"/>
</dbReference>
<keyword evidence="3" id="KW-0472">Membrane</keyword>
<accession>A0A9P7H7P7</accession>
<evidence type="ECO:0000259" key="4">
    <source>
        <dbReference type="Pfam" id="PF05368"/>
    </source>
</evidence>
<reference evidence="5" key="1">
    <citation type="submission" date="2021-04" db="EMBL/GenBank/DDBJ databases">
        <title>Draft genome of Fusarium avenaceum strain F156N33, isolated from an atmospheric sample in Virginia.</title>
        <authorList>
            <person name="Yang S."/>
            <person name="Vinatzer B.A."/>
            <person name="Coleman J."/>
        </authorList>
    </citation>
    <scope>NUCLEOTIDE SEQUENCE</scope>
    <source>
        <strain evidence="5">F156N33</strain>
    </source>
</reference>
<comment type="caution">
    <text evidence="5">The sequence shown here is derived from an EMBL/GenBank/DDBJ whole genome shotgun (WGS) entry which is preliminary data.</text>
</comment>
<evidence type="ECO:0000256" key="3">
    <source>
        <dbReference type="SAM" id="Phobius"/>
    </source>
</evidence>
<dbReference type="Gene3D" id="3.40.50.720">
    <property type="entry name" value="NAD(P)-binding Rossmann-like Domain"/>
    <property type="match status" value="1"/>
</dbReference>
<keyword evidence="3" id="KW-1133">Transmembrane helix</keyword>
<dbReference type="InterPro" id="IPR008030">
    <property type="entry name" value="NmrA-like"/>
</dbReference>
<sequence>MSGAQGSGDNLTPADELSYMLDSSGVNAARIKMPTDNSVGFREAFNCQKKKPVCGLCGHIVSFITMFILIAGITGMVGQELARVALAQGHQVRGLSRNSHKLDPAIASKIDKFVTCRDYFDTASFAEAVEGVDAVISALPPVASIIGAGQLALLLEAEKAGVKVFHAASWNFDWTKLNMGDHETYDAYLSFKRLAELSSALKPIYGFVGAILEYSFINCKRDSRPALINTATQSLVYFGTGNEQLSFISVNDLSKFTLAAISDPLILERGIYYTESFRCTMIELADMYGKARGTEITTQRLGGKADLEAMLAGARTMISPLEVNKYIDLAYGVAMLRGVGLADPSDCERWAGIVTPTGFSQWLQENPDA</sequence>
<dbReference type="InterPro" id="IPR051609">
    <property type="entry name" value="NmrA/Isoflavone_reductase-like"/>
</dbReference>
<dbReference type="SUPFAM" id="SSF51735">
    <property type="entry name" value="NAD(P)-binding Rossmann-fold domains"/>
    <property type="match status" value="1"/>
</dbReference>
<dbReference type="InterPro" id="IPR036291">
    <property type="entry name" value="NAD(P)-bd_dom_sf"/>
</dbReference>
<evidence type="ECO:0000313" key="5">
    <source>
        <dbReference type="EMBL" id="KAG5661368.1"/>
    </source>
</evidence>
<gene>
    <name evidence="5" type="ORF">KAF25_005490</name>
</gene>